<name>A0ABM8UXR2_9BACT</name>
<gene>
    <name evidence="2" type="ORF">DYBT9623_05148</name>
</gene>
<protein>
    <recommendedName>
        <fullName evidence="4">Transcriptional regulator</fullName>
    </recommendedName>
</protein>
<evidence type="ECO:0000256" key="1">
    <source>
        <dbReference type="SAM" id="Phobius"/>
    </source>
</evidence>
<accession>A0ABM8UXR2</accession>
<evidence type="ECO:0000313" key="3">
    <source>
        <dbReference type="Proteomes" id="UP000679725"/>
    </source>
</evidence>
<feature type="transmembrane region" description="Helical" evidence="1">
    <location>
        <begin position="145"/>
        <end position="165"/>
    </location>
</feature>
<keyword evidence="1" id="KW-1133">Transmembrane helix</keyword>
<sequence length="172" mass="19548">MNFNLTQEQKEAAELARAFRDQLPNGIDNKVTNEIYSKLYFVRYQYMAVILDALSYGQTLSLKRLNEAIYNNLPKEIVKKTPEAMSRLIFIKMQAVGYITINETEKNYFEFSITDIGLEVARNMNIHNMAATTFFSYQTQKSNKLALVLAVSSVVIAIISAILAYKALVTNP</sequence>
<reference evidence="2 3" key="1">
    <citation type="submission" date="2021-04" db="EMBL/GenBank/DDBJ databases">
        <authorList>
            <person name="Rodrigo-Torres L."/>
            <person name="Arahal R. D."/>
            <person name="Lucena T."/>
        </authorList>
    </citation>
    <scope>NUCLEOTIDE SEQUENCE [LARGE SCALE GENOMIC DNA]</scope>
    <source>
        <strain evidence="2 3">CECT 9623</strain>
    </source>
</reference>
<organism evidence="2 3">
    <name type="scientific">Dyadobacter linearis</name>
    <dbReference type="NCBI Taxonomy" id="2823330"/>
    <lineage>
        <taxon>Bacteria</taxon>
        <taxon>Pseudomonadati</taxon>
        <taxon>Bacteroidota</taxon>
        <taxon>Cytophagia</taxon>
        <taxon>Cytophagales</taxon>
        <taxon>Spirosomataceae</taxon>
        <taxon>Dyadobacter</taxon>
    </lineage>
</organism>
<keyword evidence="1" id="KW-0472">Membrane</keyword>
<keyword evidence="1" id="KW-0812">Transmembrane</keyword>
<keyword evidence="3" id="KW-1185">Reference proteome</keyword>
<evidence type="ECO:0008006" key="4">
    <source>
        <dbReference type="Google" id="ProtNLM"/>
    </source>
</evidence>
<proteinExistence type="predicted"/>
<dbReference type="EMBL" id="CAJRAU010000011">
    <property type="protein sequence ID" value="CAG5074461.1"/>
    <property type="molecule type" value="Genomic_DNA"/>
</dbReference>
<dbReference type="Proteomes" id="UP000679725">
    <property type="component" value="Unassembled WGS sequence"/>
</dbReference>
<comment type="caution">
    <text evidence="2">The sequence shown here is derived from an EMBL/GenBank/DDBJ whole genome shotgun (WGS) entry which is preliminary data.</text>
</comment>
<dbReference type="RefSeq" id="WP_215236393.1">
    <property type="nucleotide sequence ID" value="NZ_CAJRAU010000011.1"/>
</dbReference>
<evidence type="ECO:0000313" key="2">
    <source>
        <dbReference type="EMBL" id="CAG5074461.1"/>
    </source>
</evidence>